<dbReference type="Pfam" id="PF00544">
    <property type="entry name" value="Pectate_lyase_4"/>
    <property type="match status" value="1"/>
</dbReference>
<evidence type="ECO:0000313" key="6">
    <source>
        <dbReference type="Proteomes" id="UP001589773"/>
    </source>
</evidence>
<keyword evidence="1 2" id="KW-0456">Lyase</keyword>
<sequence length="387" mass="40765">MKHFPFALLLWSVLPASASASADVSPSLPIRQEAPPDGWAAQAGGTRGGADAAAANVFTVTDAVQLRSALSSGIKGSRIVQVAGVIDMSEGRPFASTADQARRGRVALPANTTLVGIGAGAGFVNAHLKVAKVSQVIIRNLNLRNPCDVAPRWDPTDGKNGNWNAQFDSISITGSTHVWIDRNSFTDAPVLDDTLPVENGKPRQCHDGTLDISDASDYVTVSYNHFALHDKTMLIGASDKAVQDAGRLRVTISNNLFEYVASRAPRVRFGQVHLFNNYYVGDRRHPVYRHGYSVGVAKAARIVSHANAFEIAGARTCLDAIRPFASGADAGLFTDSGSLLNGAALAPACSNTGNPGDTVAWAVPYPFKPLPADAVPAHVRAHAGAGK</sequence>
<dbReference type="Proteomes" id="UP001589773">
    <property type="component" value="Unassembled WGS sequence"/>
</dbReference>
<keyword evidence="2" id="KW-0119">Carbohydrate metabolism</keyword>
<dbReference type="Gene3D" id="2.160.20.10">
    <property type="entry name" value="Single-stranded right-handed beta-helix, Pectin lyase-like"/>
    <property type="match status" value="1"/>
</dbReference>
<dbReference type="InterPro" id="IPR045032">
    <property type="entry name" value="PEL"/>
</dbReference>
<protein>
    <submittedName>
        <fullName evidence="5">Polysaccharide lyase family 1 protein</fullName>
    </submittedName>
</protein>
<keyword evidence="6" id="KW-1185">Reference proteome</keyword>
<dbReference type="InterPro" id="IPR011050">
    <property type="entry name" value="Pectin_lyase_fold/virulence"/>
</dbReference>
<accession>A0ABV6FIV0</accession>
<keyword evidence="3" id="KW-0732">Signal</keyword>
<feature type="chain" id="PRO_5047380630" evidence="3">
    <location>
        <begin position="23"/>
        <end position="387"/>
    </location>
</feature>
<feature type="signal peptide" evidence="3">
    <location>
        <begin position="1"/>
        <end position="22"/>
    </location>
</feature>
<dbReference type="EMBL" id="JBHLWP010000013">
    <property type="protein sequence ID" value="MFC0253463.1"/>
    <property type="molecule type" value="Genomic_DNA"/>
</dbReference>
<proteinExistence type="inferred from homology"/>
<dbReference type="GO" id="GO:0016829">
    <property type="term" value="F:lyase activity"/>
    <property type="evidence" value="ECO:0007669"/>
    <property type="project" value="UniProtKB-KW"/>
</dbReference>
<evidence type="ECO:0000313" key="5">
    <source>
        <dbReference type="EMBL" id="MFC0253463.1"/>
    </source>
</evidence>
<dbReference type="InterPro" id="IPR002022">
    <property type="entry name" value="Pec_lyase"/>
</dbReference>
<keyword evidence="2" id="KW-0624">Polysaccharide degradation</keyword>
<dbReference type="PANTHER" id="PTHR31683">
    <property type="entry name" value="PECTATE LYASE 18-RELATED"/>
    <property type="match status" value="1"/>
</dbReference>
<organism evidence="5 6">
    <name type="scientific">Massilia consociata</name>
    <dbReference type="NCBI Taxonomy" id="760117"/>
    <lineage>
        <taxon>Bacteria</taxon>
        <taxon>Pseudomonadati</taxon>
        <taxon>Pseudomonadota</taxon>
        <taxon>Betaproteobacteria</taxon>
        <taxon>Burkholderiales</taxon>
        <taxon>Oxalobacteraceae</taxon>
        <taxon>Telluria group</taxon>
        <taxon>Massilia</taxon>
    </lineage>
</organism>
<reference evidence="5 6" key="1">
    <citation type="submission" date="2024-09" db="EMBL/GenBank/DDBJ databases">
        <authorList>
            <person name="Sun Q."/>
            <person name="Mori K."/>
        </authorList>
    </citation>
    <scope>NUCLEOTIDE SEQUENCE [LARGE SCALE GENOMIC DNA]</scope>
    <source>
        <strain evidence="5 6">CCM 7792</strain>
    </source>
</reference>
<comment type="similarity">
    <text evidence="2">Belongs to the polysaccharide lyase 1 family.</text>
</comment>
<evidence type="ECO:0000256" key="2">
    <source>
        <dbReference type="RuleBase" id="RU361173"/>
    </source>
</evidence>
<gene>
    <name evidence="5" type="ORF">ACFFJK_16305</name>
</gene>
<feature type="domain" description="Pectate lyase" evidence="4">
    <location>
        <begin position="53"/>
        <end position="315"/>
    </location>
</feature>
<keyword evidence="2" id="KW-0964">Secreted</keyword>
<dbReference type="InterPro" id="IPR012334">
    <property type="entry name" value="Pectin_lyas_fold"/>
</dbReference>
<evidence type="ECO:0000259" key="4">
    <source>
        <dbReference type="SMART" id="SM00656"/>
    </source>
</evidence>
<dbReference type="SUPFAM" id="SSF51126">
    <property type="entry name" value="Pectin lyase-like"/>
    <property type="match status" value="1"/>
</dbReference>
<comment type="subcellular location">
    <subcellularLocation>
        <location evidence="2">Secreted</location>
    </subcellularLocation>
</comment>
<evidence type="ECO:0000256" key="3">
    <source>
        <dbReference type="SAM" id="SignalP"/>
    </source>
</evidence>
<evidence type="ECO:0000256" key="1">
    <source>
        <dbReference type="ARBA" id="ARBA00023239"/>
    </source>
</evidence>
<dbReference type="SMART" id="SM00656">
    <property type="entry name" value="Amb_all"/>
    <property type="match status" value="1"/>
</dbReference>
<comment type="caution">
    <text evidence="5">The sequence shown here is derived from an EMBL/GenBank/DDBJ whole genome shotgun (WGS) entry which is preliminary data.</text>
</comment>
<dbReference type="RefSeq" id="WP_379680522.1">
    <property type="nucleotide sequence ID" value="NZ_JBHLWP010000013.1"/>
</dbReference>
<dbReference type="PANTHER" id="PTHR31683:SF18">
    <property type="entry name" value="PECTATE LYASE 21-RELATED"/>
    <property type="match status" value="1"/>
</dbReference>
<name>A0ABV6FIV0_9BURK</name>